<feature type="region of interest" description="Disordered" evidence="1">
    <location>
        <begin position="1"/>
        <end position="79"/>
    </location>
</feature>
<feature type="compositionally biased region" description="Basic and acidic residues" evidence="1">
    <location>
        <begin position="66"/>
        <end position="79"/>
    </location>
</feature>
<name>A0A8J5VI98_ZIZPA</name>
<accession>A0A8J5VI98</accession>
<organism evidence="2 3">
    <name type="scientific">Zizania palustris</name>
    <name type="common">Northern wild rice</name>
    <dbReference type="NCBI Taxonomy" id="103762"/>
    <lineage>
        <taxon>Eukaryota</taxon>
        <taxon>Viridiplantae</taxon>
        <taxon>Streptophyta</taxon>
        <taxon>Embryophyta</taxon>
        <taxon>Tracheophyta</taxon>
        <taxon>Spermatophyta</taxon>
        <taxon>Magnoliopsida</taxon>
        <taxon>Liliopsida</taxon>
        <taxon>Poales</taxon>
        <taxon>Poaceae</taxon>
        <taxon>BOP clade</taxon>
        <taxon>Oryzoideae</taxon>
        <taxon>Oryzeae</taxon>
        <taxon>Zizaniinae</taxon>
        <taxon>Zizania</taxon>
    </lineage>
</organism>
<feature type="compositionally biased region" description="Low complexity" evidence="1">
    <location>
        <begin position="50"/>
        <end position="62"/>
    </location>
</feature>
<reference evidence="2" key="2">
    <citation type="submission" date="2021-02" db="EMBL/GenBank/DDBJ databases">
        <authorList>
            <person name="Kimball J.A."/>
            <person name="Haas M.W."/>
            <person name="Macchietto M."/>
            <person name="Kono T."/>
            <person name="Duquette J."/>
            <person name="Shao M."/>
        </authorList>
    </citation>
    <scope>NUCLEOTIDE SEQUENCE</scope>
    <source>
        <tissue evidence="2">Fresh leaf tissue</tissue>
    </source>
</reference>
<protein>
    <submittedName>
        <fullName evidence="2">Uncharacterized protein</fullName>
    </submittedName>
</protein>
<evidence type="ECO:0000313" key="3">
    <source>
        <dbReference type="Proteomes" id="UP000729402"/>
    </source>
</evidence>
<sequence>MAAPSRHSWAGLRGNTQHRSPEVSRGSTHYRSSAALRGPSLPWLRGCKGSTSATSTETASASRRPALRDSFEHLARACP</sequence>
<evidence type="ECO:0000313" key="2">
    <source>
        <dbReference type="EMBL" id="KAG8045169.1"/>
    </source>
</evidence>
<evidence type="ECO:0000256" key="1">
    <source>
        <dbReference type="SAM" id="MobiDB-lite"/>
    </source>
</evidence>
<proteinExistence type="predicted"/>
<gene>
    <name evidence="2" type="ORF">GUJ93_ZPchr0008g12483</name>
</gene>
<dbReference type="AlphaFoldDB" id="A0A8J5VI98"/>
<dbReference type="Proteomes" id="UP000729402">
    <property type="component" value="Unassembled WGS sequence"/>
</dbReference>
<comment type="caution">
    <text evidence="2">The sequence shown here is derived from an EMBL/GenBank/DDBJ whole genome shotgun (WGS) entry which is preliminary data.</text>
</comment>
<dbReference type="EMBL" id="JAAALK010000290">
    <property type="protein sequence ID" value="KAG8045169.1"/>
    <property type="molecule type" value="Genomic_DNA"/>
</dbReference>
<keyword evidence="3" id="KW-1185">Reference proteome</keyword>
<reference evidence="2" key="1">
    <citation type="journal article" date="2021" name="bioRxiv">
        <title>Whole Genome Assembly and Annotation of Northern Wild Rice, Zizania palustris L., Supports a Whole Genome Duplication in the Zizania Genus.</title>
        <authorList>
            <person name="Haas M."/>
            <person name="Kono T."/>
            <person name="Macchietto M."/>
            <person name="Millas R."/>
            <person name="McGilp L."/>
            <person name="Shao M."/>
            <person name="Duquette J."/>
            <person name="Hirsch C.N."/>
            <person name="Kimball J."/>
        </authorList>
    </citation>
    <scope>NUCLEOTIDE SEQUENCE</scope>
    <source>
        <tissue evidence="2">Fresh leaf tissue</tissue>
    </source>
</reference>